<name>A0ABD3D8R3_9LAMI</name>
<dbReference type="PANTHER" id="PTHR45621">
    <property type="entry name" value="OS01G0588500 PROTEIN-RELATED"/>
    <property type="match status" value="1"/>
</dbReference>
<gene>
    <name evidence="2" type="ORF">CASFOL_019441</name>
</gene>
<dbReference type="InterPro" id="IPR000719">
    <property type="entry name" value="Prot_kinase_dom"/>
</dbReference>
<evidence type="ECO:0000313" key="2">
    <source>
        <dbReference type="EMBL" id="KAL3637142.1"/>
    </source>
</evidence>
<dbReference type="SUPFAM" id="SSF56112">
    <property type="entry name" value="Protein kinase-like (PK-like)"/>
    <property type="match status" value="1"/>
</dbReference>
<evidence type="ECO:0000259" key="1">
    <source>
        <dbReference type="PROSITE" id="PS50011"/>
    </source>
</evidence>
<comment type="caution">
    <text evidence="2">The sequence shown here is derived from an EMBL/GenBank/DDBJ whole genome shotgun (WGS) entry which is preliminary data.</text>
</comment>
<dbReference type="EMBL" id="JAVIJP010000026">
    <property type="protein sequence ID" value="KAL3637142.1"/>
    <property type="molecule type" value="Genomic_DNA"/>
</dbReference>
<dbReference type="InterPro" id="IPR011009">
    <property type="entry name" value="Kinase-like_dom_sf"/>
</dbReference>
<dbReference type="Proteomes" id="UP001632038">
    <property type="component" value="Unassembled WGS sequence"/>
</dbReference>
<accession>A0ABD3D8R3</accession>
<dbReference type="InterPro" id="IPR050823">
    <property type="entry name" value="Plant_Ser_Thr_Prot_Kinase"/>
</dbReference>
<organism evidence="2 3">
    <name type="scientific">Castilleja foliolosa</name>
    <dbReference type="NCBI Taxonomy" id="1961234"/>
    <lineage>
        <taxon>Eukaryota</taxon>
        <taxon>Viridiplantae</taxon>
        <taxon>Streptophyta</taxon>
        <taxon>Embryophyta</taxon>
        <taxon>Tracheophyta</taxon>
        <taxon>Spermatophyta</taxon>
        <taxon>Magnoliopsida</taxon>
        <taxon>eudicotyledons</taxon>
        <taxon>Gunneridae</taxon>
        <taxon>Pentapetalae</taxon>
        <taxon>asterids</taxon>
        <taxon>lamiids</taxon>
        <taxon>Lamiales</taxon>
        <taxon>Orobanchaceae</taxon>
        <taxon>Pedicularideae</taxon>
        <taxon>Castillejinae</taxon>
        <taxon>Castilleja</taxon>
    </lineage>
</organism>
<dbReference type="InterPro" id="IPR008271">
    <property type="entry name" value="Ser/Thr_kinase_AS"/>
</dbReference>
<feature type="domain" description="Protein kinase" evidence="1">
    <location>
        <begin position="1"/>
        <end position="175"/>
    </location>
</feature>
<evidence type="ECO:0000313" key="3">
    <source>
        <dbReference type="Proteomes" id="UP001632038"/>
    </source>
</evidence>
<keyword evidence="3" id="KW-1185">Reference proteome</keyword>
<proteinExistence type="predicted"/>
<reference evidence="3" key="1">
    <citation type="journal article" date="2024" name="IScience">
        <title>Strigolactones Initiate the Formation of Haustorium-like Structures in Castilleja.</title>
        <authorList>
            <person name="Buerger M."/>
            <person name="Peterson D."/>
            <person name="Chory J."/>
        </authorList>
    </citation>
    <scope>NUCLEOTIDE SEQUENCE [LARGE SCALE GENOMIC DNA]</scope>
</reference>
<dbReference type="Gene3D" id="1.10.510.10">
    <property type="entry name" value="Transferase(Phosphotransferase) domain 1"/>
    <property type="match status" value="1"/>
</dbReference>
<sequence length="175" mass="19986">MATGEIGAVKILIGVARGLAFLHSLNSQVIYRDFKTSNILLEEVSKTSEHNIVKTREFVDDYCCAKQCMKKLIMFLLFVHHSYTMPSSPIECSHVTTRIMGTYGYAAPEYVATGHLYVKSDVYSFGVVLLEMLTRLRAVDQNRPREQSHLVDWIKPYLLKTNKLKKVIDSRLKGR</sequence>
<dbReference type="AlphaFoldDB" id="A0ABD3D8R3"/>
<protein>
    <recommendedName>
        <fullName evidence="1">Protein kinase domain-containing protein</fullName>
    </recommendedName>
</protein>
<dbReference type="PROSITE" id="PS00108">
    <property type="entry name" value="PROTEIN_KINASE_ST"/>
    <property type="match status" value="1"/>
</dbReference>
<dbReference type="Pfam" id="PF00069">
    <property type="entry name" value="Pkinase"/>
    <property type="match status" value="1"/>
</dbReference>
<dbReference type="PROSITE" id="PS50011">
    <property type="entry name" value="PROTEIN_KINASE_DOM"/>
    <property type="match status" value="1"/>
</dbReference>